<evidence type="ECO:0000313" key="3">
    <source>
        <dbReference type="Proteomes" id="UP001221898"/>
    </source>
</evidence>
<dbReference type="Proteomes" id="UP001221898">
    <property type="component" value="Unassembled WGS sequence"/>
</dbReference>
<dbReference type="AlphaFoldDB" id="A0AAD7RP55"/>
<dbReference type="EMBL" id="JAINUG010000229">
    <property type="protein sequence ID" value="KAJ8386421.1"/>
    <property type="molecule type" value="Genomic_DNA"/>
</dbReference>
<gene>
    <name evidence="2" type="ORF">AAFF_G00171260</name>
</gene>
<sequence length="103" mass="11585">MFLRREPNETDVIARERTRARALSPNRCSGSSDDNGTETSGNPRARAGPAARAPERRELISAKRVGALPRSKRVFRRTTEMVWPRSQFTILNGWETSRAAGFL</sequence>
<name>A0AAD7RP55_9TELE</name>
<evidence type="ECO:0000313" key="2">
    <source>
        <dbReference type="EMBL" id="KAJ8386421.1"/>
    </source>
</evidence>
<accession>A0AAD7RP55</accession>
<comment type="caution">
    <text evidence="2">The sequence shown here is derived from an EMBL/GenBank/DDBJ whole genome shotgun (WGS) entry which is preliminary data.</text>
</comment>
<feature type="compositionally biased region" description="Polar residues" evidence="1">
    <location>
        <begin position="26"/>
        <end position="42"/>
    </location>
</feature>
<evidence type="ECO:0000256" key="1">
    <source>
        <dbReference type="SAM" id="MobiDB-lite"/>
    </source>
</evidence>
<protein>
    <submittedName>
        <fullName evidence="2">Uncharacterized protein</fullName>
    </submittedName>
</protein>
<reference evidence="2" key="1">
    <citation type="journal article" date="2023" name="Science">
        <title>Genome structures resolve the early diversification of teleost fishes.</title>
        <authorList>
            <person name="Parey E."/>
            <person name="Louis A."/>
            <person name="Montfort J."/>
            <person name="Bouchez O."/>
            <person name="Roques C."/>
            <person name="Iampietro C."/>
            <person name="Lluch J."/>
            <person name="Castinel A."/>
            <person name="Donnadieu C."/>
            <person name="Desvignes T."/>
            <person name="Floi Bucao C."/>
            <person name="Jouanno E."/>
            <person name="Wen M."/>
            <person name="Mejri S."/>
            <person name="Dirks R."/>
            <person name="Jansen H."/>
            <person name="Henkel C."/>
            <person name="Chen W.J."/>
            <person name="Zahm M."/>
            <person name="Cabau C."/>
            <person name="Klopp C."/>
            <person name="Thompson A.W."/>
            <person name="Robinson-Rechavi M."/>
            <person name="Braasch I."/>
            <person name="Lecointre G."/>
            <person name="Bobe J."/>
            <person name="Postlethwait J.H."/>
            <person name="Berthelot C."/>
            <person name="Roest Crollius H."/>
            <person name="Guiguen Y."/>
        </authorList>
    </citation>
    <scope>NUCLEOTIDE SEQUENCE</scope>
    <source>
        <strain evidence="2">NC1722</strain>
    </source>
</reference>
<feature type="compositionally biased region" description="Basic and acidic residues" evidence="1">
    <location>
        <begin position="1"/>
        <end position="19"/>
    </location>
</feature>
<proteinExistence type="predicted"/>
<feature type="compositionally biased region" description="Low complexity" evidence="1">
    <location>
        <begin position="43"/>
        <end position="52"/>
    </location>
</feature>
<keyword evidence="3" id="KW-1185">Reference proteome</keyword>
<feature type="region of interest" description="Disordered" evidence="1">
    <location>
        <begin position="1"/>
        <end position="59"/>
    </location>
</feature>
<organism evidence="2 3">
    <name type="scientific">Aldrovandia affinis</name>
    <dbReference type="NCBI Taxonomy" id="143900"/>
    <lineage>
        <taxon>Eukaryota</taxon>
        <taxon>Metazoa</taxon>
        <taxon>Chordata</taxon>
        <taxon>Craniata</taxon>
        <taxon>Vertebrata</taxon>
        <taxon>Euteleostomi</taxon>
        <taxon>Actinopterygii</taxon>
        <taxon>Neopterygii</taxon>
        <taxon>Teleostei</taxon>
        <taxon>Notacanthiformes</taxon>
        <taxon>Halosauridae</taxon>
        <taxon>Aldrovandia</taxon>
    </lineage>
</organism>